<dbReference type="PANTHER" id="PTHR39662">
    <property type="entry name" value="DUF354 DOMAIN-CONTAINING PROTEIN-RELATED"/>
    <property type="match status" value="1"/>
</dbReference>
<organism evidence="1 2">
    <name type="scientific">Ignisphaera cupida</name>
    <dbReference type="NCBI Taxonomy" id="3050454"/>
    <lineage>
        <taxon>Archaea</taxon>
        <taxon>Thermoproteota</taxon>
        <taxon>Thermoprotei</taxon>
        <taxon>Desulfurococcales</taxon>
        <taxon>Desulfurococcaceae</taxon>
        <taxon>Ignisphaera</taxon>
    </lineage>
</organism>
<dbReference type="PIRSF" id="PIRSF005357">
    <property type="entry name" value="UCP005357"/>
    <property type="match status" value="1"/>
</dbReference>
<comment type="caution">
    <text evidence="1">The sequence shown here is derived from an EMBL/GenBank/DDBJ whole genome shotgun (WGS) entry which is preliminary data.</text>
</comment>
<dbReference type="CDD" id="cd01427">
    <property type="entry name" value="HAD_like"/>
    <property type="match status" value="1"/>
</dbReference>
<dbReference type="Proteomes" id="UP001529235">
    <property type="component" value="Unassembled WGS sequence"/>
</dbReference>
<evidence type="ECO:0000313" key="1">
    <source>
        <dbReference type="EMBL" id="MDK6029295.1"/>
    </source>
</evidence>
<dbReference type="Pfam" id="PF04007">
    <property type="entry name" value="DUF354"/>
    <property type="match status" value="1"/>
</dbReference>
<sequence length="358" mass="41348">MITIWMDVLTPKQAKLFGYMSLVLRERGFKVFITARNYDYTVSVLKSIGLEYNVIGIYAESLKDKIAEEAKRTLALLEVLPEFDFLMAFPNPVASRIAFGLGKPYIAFTDSPHSKAPSKLSLPLARAVIFSSCIPKEEIERYIVREETIIVQFNGVDELEWIRKFSPDPSYIDRWNLKPYEYIVIRPPEIKASYYNTQKEDVIEVFEKIIKSAISKGYKVVYLPRYHNDYLQHKFKEYREFIIPSNMVDVDASKLSYYARLVVTGGGTMARESALLGTPGICLFPTKLYVNECVSNWGFPLYHISDLQKALNIFNQLLNISTEQLELYKMHAKEKIKMFEIPSEVSLKILEMFSKEAK</sequence>
<gene>
    <name evidence="1" type="ORF">QPL79_07965</name>
</gene>
<evidence type="ECO:0000313" key="2">
    <source>
        <dbReference type="Proteomes" id="UP001529235"/>
    </source>
</evidence>
<keyword evidence="2" id="KW-1185">Reference proteome</keyword>
<dbReference type="RefSeq" id="WP_285274282.1">
    <property type="nucleotide sequence ID" value="NZ_JASNVW010000006.1"/>
</dbReference>
<reference evidence="1 2" key="1">
    <citation type="submission" date="2023-05" db="EMBL/GenBank/DDBJ databases">
        <title>A new hyperthermophilic archaea 'Ignisphaera cupida' sp. nov. and description of the family 'Ignisphaeraceae' fam. nov.</title>
        <authorList>
            <person name="Podosokorskaya O.A."/>
            <person name="Elcheninov A.G."/>
            <person name="Klukina A."/>
            <person name="Merkel A.Y."/>
        </authorList>
    </citation>
    <scope>NUCLEOTIDE SEQUENCE [LARGE SCALE GENOMIC DNA]</scope>
    <source>
        <strain evidence="1 2">4213-co</strain>
    </source>
</reference>
<name>A0ABD4Z8R9_9CREN</name>
<dbReference type="AlphaFoldDB" id="A0ABD4Z8R9"/>
<dbReference type="InterPro" id="IPR007152">
    <property type="entry name" value="DUF354"/>
</dbReference>
<dbReference type="PANTHER" id="PTHR39662:SF1">
    <property type="entry name" value="DUF354 DOMAIN-CONTAINING PROTEIN"/>
    <property type="match status" value="1"/>
</dbReference>
<dbReference type="SUPFAM" id="SSF53756">
    <property type="entry name" value="UDP-Glycosyltransferase/glycogen phosphorylase"/>
    <property type="match status" value="1"/>
</dbReference>
<accession>A0ABD4Z8R9</accession>
<proteinExistence type="predicted"/>
<protein>
    <submittedName>
        <fullName evidence="1">DUF354 domain-containing protein</fullName>
    </submittedName>
</protein>
<dbReference type="EMBL" id="JASNVW010000006">
    <property type="protein sequence ID" value="MDK6029295.1"/>
    <property type="molecule type" value="Genomic_DNA"/>
</dbReference>